<accession>A0A2T0GWT3</accession>
<reference evidence="2 3" key="1">
    <citation type="submission" date="2018-03" db="EMBL/GenBank/DDBJ databases">
        <title>Actinopolyspora mortivallis from Sahara, screening for active biomolecules.</title>
        <authorList>
            <person name="Selama O."/>
            <person name="Wellington E.M.H."/>
            <person name="Hacene H."/>
        </authorList>
    </citation>
    <scope>NUCLEOTIDE SEQUENCE [LARGE SCALE GENOMIC DNA]</scope>
    <source>
        <strain evidence="2 3">M5A</strain>
    </source>
</reference>
<keyword evidence="1" id="KW-0812">Transmembrane</keyword>
<dbReference type="Proteomes" id="UP000239352">
    <property type="component" value="Unassembled WGS sequence"/>
</dbReference>
<organism evidence="2 3">
    <name type="scientific">Actinopolyspora mortivallis</name>
    <dbReference type="NCBI Taxonomy" id="33906"/>
    <lineage>
        <taxon>Bacteria</taxon>
        <taxon>Bacillati</taxon>
        <taxon>Actinomycetota</taxon>
        <taxon>Actinomycetes</taxon>
        <taxon>Actinopolysporales</taxon>
        <taxon>Actinopolysporaceae</taxon>
        <taxon>Actinopolyspora</taxon>
    </lineage>
</organism>
<comment type="caution">
    <text evidence="2">The sequence shown here is derived from an EMBL/GenBank/DDBJ whole genome shotgun (WGS) entry which is preliminary data.</text>
</comment>
<evidence type="ECO:0008006" key="4">
    <source>
        <dbReference type="Google" id="ProtNLM"/>
    </source>
</evidence>
<keyword evidence="3" id="KW-1185">Reference proteome</keyword>
<name>A0A2T0GWT3_ACTMO</name>
<evidence type="ECO:0000313" key="3">
    <source>
        <dbReference type="Proteomes" id="UP000239352"/>
    </source>
</evidence>
<protein>
    <recommendedName>
        <fullName evidence="4">Integral membrane protein</fullName>
    </recommendedName>
</protein>
<feature type="transmembrane region" description="Helical" evidence="1">
    <location>
        <begin position="81"/>
        <end position="101"/>
    </location>
</feature>
<sequence>MSTLTLSPESQYVAGVVLLTIVTIEFGGWFVSRIVRGDVPMTDFQQAFSRAMHGHAGVLVTLSLVCLVLADAAALSGVFGWVGRLGVPVAAVLMPLGFYLSSAGRDVTRPNSMIAVVWIGALVLALGVVTLGIGLLLA</sequence>
<dbReference type="InParanoid" id="A0A2T0GWT3"/>
<dbReference type="AlphaFoldDB" id="A0A2T0GWT3"/>
<proteinExistence type="predicted"/>
<evidence type="ECO:0000313" key="2">
    <source>
        <dbReference type="EMBL" id="PRW63554.1"/>
    </source>
</evidence>
<keyword evidence="1" id="KW-1133">Transmembrane helix</keyword>
<evidence type="ECO:0000256" key="1">
    <source>
        <dbReference type="SAM" id="Phobius"/>
    </source>
</evidence>
<dbReference type="RefSeq" id="WP_106113583.1">
    <property type="nucleotide sequence ID" value="NZ_PVSR01000012.1"/>
</dbReference>
<feature type="transmembrane region" description="Helical" evidence="1">
    <location>
        <begin position="113"/>
        <end position="137"/>
    </location>
</feature>
<keyword evidence="1" id="KW-0472">Membrane</keyword>
<dbReference type="STRING" id="1050202.GCA_000384035_03184"/>
<dbReference type="EMBL" id="PVSR01000012">
    <property type="protein sequence ID" value="PRW63554.1"/>
    <property type="molecule type" value="Genomic_DNA"/>
</dbReference>
<gene>
    <name evidence="2" type="ORF">CEP50_09525</name>
</gene>
<feature type="transmembrane region" description="Helical" evidence="1">
    <location>
        <begin position="56"/>
        <end position="75"/>
    </location>
</feature>
<feature type="transmembrane region" description="Helical" evidence="1">
    <location>
        <begin position="12"/>
        <end position="35"/>
    </location>
</feature>